<comment type="caution">
    <text evidence="2">The sequence shown here is derived from an EMBL/GenBank/DDBJ whole genome shotgun (WGS) entry which is preliminary data.</text>
</comment>
<name>A0ABU2MSU5_9ACTN</name>
<feature type="region of interest" description="Disordered" evidence="1">
    <location>
        <begin position="1"/>
        <end position="30"/>
    </location>
</feature>
<keyword evidence="3" id="KW-1185">Reference proteome</keyword>
<protein>
    <submittedName>
        <fullName evidence="2">Uncharacterized protein</fullName>
    </submittedName>
</protein>
<dbReference type="RefSeq" id="WP_311705523.1">
    <property type="nucleotide sequence ID" value="NZ_JAVREL010000009.1"/>
</dbReference>
<dbReference type="EMBL" id="JAVREL010000009">
    <property type="protein sequence ID" value="MDT0344398.1"/>
    <property type="molecule type" value="Genomic_DNA"/>
</dbReference>
<organism evidence="2 3">
    <name type="scientific">Streptomyces litchfieldiae</name>
    <dbReference type="NCBI Taxonomy" id="3075543"/>
    <lineage>
        <taxon>Bacteria</taxon>
        <taxon>Bacillati</taxon>
        <taxon>Actinomycetota</taxon>
        <taxon>Actinomycetes</taxon>
        <taxon>Kitasatosporales</taxon>
        <taxon>Streptomycetaceae</taxon>
        <taxon>Streptomyces</taxon>
    </lineage>
</organism>
<accession>A0ABU2MSU5</accession>
<gene>
    <name evidence="2" type="ORF">RM590_17500</name>
</gene>
<evidence type="ECO:0000313" key="3">
    <source>
        <dbReference type="Proteomes" id="UP001183246"/>
    </source>
</evidence>
<sequence>MSRHAQPPGLGRAEVDRLLRRAGSPRSGRRRDRALARLVAAVAAGDLPALHACGRLPPWIPRFSLVWEALAAPEELRPLLGAGAAELDAGLDAFAAIAGRPDPALVTREMLPGIAVAAALAGHPLGVVARRKILTAGDQAAVDAACALAARWPGLAEWCREHELTPTDPAPFFLLTGQSLRHRLADPTGRDTVAAYRRASEDERRRLRAAAAAHGSFSLLTRLEPDLALDGEELLRLAEVLVGRGDWAALWTTITASAPADAVRLARYLPEHEARDPRLFAALRAVAVDDVLAAQADPARVGTLPAGTHLAQVLHGPGQLAVVRTEVTAGRYDVILERYAVPGGDLLERRVWGRRDAPELHRAVLGADGTLVHTDRRGALWSWARGEPARLHDGPVTHLTATVNGWVAVSREELLFGAPGGPVRRREPLAGLGLDEAHLPVDRLVAAGERVALAAGHRLVVTGAPGRSGHADLPDIGAAAFVGDRLVVAHRDRRSHAELSRRTFVDGPDDVSVWVHSTDTFRLDVRDPGTLAPAGAVPDAWQYKHSDLADGTIHDRGYSRSADQFDVDAIHTSWARTPARGQYSPDLFPVPDHPHWVYIAGATEKYGRMKQKLMDVVTGNAVTSPALDLADHRDSARVRQVGVTPDGRHLIAKVATPSDAELRVYDLALGALRRLLDVRIPDLTVAHRTELARAARYRDHPHVRLLDACLAHRRARGSGRERSASGQ</sequence>
<dbReference type="Proteomes" id="UP001183246">
    <property type="component" value="Unassembled WGS sequence"/>
</dbReference>
<proteinExistence type="predicted"/>
<reference evidence="3" key="1">
    <citation type="submission" date="2023-07" db="EMBL/GenBank/DDBJ databases">
        <title>30 novel species of actinomycetes from the DSMZ collection.</title>
        <authorList>
            <person name="Nouioui I."/>
        </authorList>
    </citation>
    <scope>NUCLEOTIDE SEQUENCE [LARGE SCALE GENOMIC DNA]</scope>
    <source>
        <strain evidence="3">DSM 44938</strain>
    </source>
</reference>
<evidence type="ECO:0000256" key="1">
    <source>
        <dbReference type="SAM" id="MobiDB-lite"/>
    </source>
</evidence>
<evidence type="ECO:0000313" key="2">
    <source>
        <dbReference type="EMBL" id="MDT0344398.1"/>
    </source>
</evidence>